<reference evidence="8" key="1">
    <citation type="submission" date="2020-05" db="UniProtKB">
        <authorList>
            <consortium name="EnsemblMetazoa"/>
        </authorList>
    </citation>
    <scope>IDENTIFICATION</scope>
    <source>
        <strain evidence="8">USDA</strain>
    </source>
</reference>
<keyword evidence="6" id="KW-0732">Signal</keyword>
<organism evidence="8 9">
    <name type="scientific">Stomoxys calcitrans</name>
    <name type="common">Stable fly</name>
    <name type="synonym">Conops calcitrans</name>
    <dbReference type="NCBI Taxonomy" id="35570"/>
    <lineage>
        <taxon>Eukaryota</taxon>
        <taxon>Metazoa</taxon>
        <taxon>Ecdysozoa</taxon>
        <taxon>Arthropoda</taxon>
        <taxon>Hexapoda</taxon>
        <taxon>Insecta</taxon>
        <taxon>Pterygota</taxon>
        <taxon>Neoptera</taxon>
        <taxon>Endopterygota</taxon>
        <taxon>Diptera</taxon>
        <taxon>Brachycera</taxon>
        <taxon>Muscomorpha</taxon>
        <taxon>Muscoidea</taxon>
        <taxon>Muscidae</taxon>
        <taxon>Stomoxys</taxon>
    </lineage>
</organism>
<dbReference type="OrthoDB" id="10059102at2759"/>
<dbReference type="Proteomes" id="UP000095300">
    <property type="component" value="Unassembled WGS sequence"/>
</dbReference>
<evidence type="ECO:0000256" key="5">
    <source>
        <dbReference type="ARBA" id="ARBA00023157"/>
    </source>
</evidence>
<dbReference type="SUPFAM" id="SSF50494">
    <property type="entry name" value="Trypsin-like serine proteases"/>
    <property type="match status" value="1"/>
</dbReference>
<evidence type="ECO:0000256" key="6">
    <source>
        <dbReference type="SAM" id="SignalP"/>
    </source>
</evidence>
<keyword evidence="9" id="KW-1185">Reference proteome</keyword>
<dbReference type="InterPro" id="IPR050430">
    <property type="entry name" value="Peptidase_S1"/>
</dbReference>
<dbReference type="InterPro" id="IPR001314">
    <property type="entry name" value="Peptidase_S1A"/>
</dbReference>
<evidence type="ECO:0000256" key="4">
    <source>
        <dbReference type="ARBA" id="ARBA00022825"/>
    </source>
</evidence>
<dbReference type="STRING" id="35570.A0A1I8PHU6"/>
<dbReference type="InterPro" id="IPR001254">
    <property type="entry name" value="Trypsin_dom"/>
</dbReference>
<dbReference type="SMART" id="SM00020">
    <property type="entry name" value="Tryp_SPc"/>
    <property type="match status" value="1"/>
</dbReference>
<dbReference type="Gene3D" id="2.40.10.10">
    <property type="entry name" value="Trypsin-like serine proteases"/>
    <property type="match status" value="1"/>
</dbReference>
<dbReference type="AlphaFoldDB" id="A0A1I8PHU6"/>
<dbReference type="VEuPathDB" id="VectorBase:SCAU008219"/>
<protein>
    <recommendedName>
        <fullName evidence="7">Peptidase S1 domain-containing protein</fullName>
    </recommendedName>
</protein>
<dbReference type="PANTHER" id="PTHR24276">
    <property type="entry name" value="POLYSERASE-RELATED"/>
    <property type="match status" value="1"/>
</dbReference>
<keyword evidence="4" id="KW-0720">Serine protease</keyword>
<dbReference type="CDD" id="cd00190">
    <property type="entry name" value="Tryp_SPc"/>
    <property type="match status" value="1"/>
</dbReference>
<dbReference type="InterPro" id="IPR043504">
    <property type="entry name" value="Peptidase_S1_PA_chymotrypsin"/>
</dbReference>
<evidence type="ECO:0000313" key="8">
    <source>
        <dbReference type="EnsemblMetazoa" id="SCAU008219-PB"/>
    </source>
</evidence>
<feature type="signal peptide" evidence="6">
    <location>
        <begin position="1"/>
        <end position="24"/>
    </location>
</feature>
<dbReference type="GO" id="GO:0006508">
    <property type="term" value="P:proteolysis"/>
    <property type="evidence" value="ECO:0007669"/>
    <property type="project" value="UniProtKB-KW"/>
</dbReference>
<dbReference type="PROSITE" id="PS50240">
    <property type="entry name" value="TRYPSIN_DOM"/>
    <property type="match status" value="1"/>
</dbReference>
<feature type="domain" description="Peptidase S1" evidence="7">
    <location>
        <begin position="18"/>
        <end position="271"/>
    </location>
</feature>
<keyword evidence="2" id="KW-0645">Protease</keyword>
<dbReference type="EnsemblMetazoa" id="SCAU008219-RB">
    <property type="protein sequence ID" value="SCAU008219-PB"/>
    <property type="gene ID" value="SCAU008219"/>
</dbReference>
<evidence type="ECO:0000256" key="1">
    <source>
        <dbReference type="ARBA" id="ARBA00007664"/>
    </source>
</evidence>
<keyword evidence="3" id="KW-0378">Hydrolase</keyword>
<accession>A0A1I8PHU6</accession>
<name>A0A1I8PHU6_STOCA</name>
<evidence type="ECO:0000259" key="7">
    <source>
        <dbReference type="PROSITE" id="PS50240"/>
    </source>
</evidence>
<sequence length="306" mass="34082">MFNNLPISLLRVLIIWCLIAGNEGNQTYDEEPDPEISINDAKYQASLRLVSLEKTNGYGHGHICAGTIISQRVILTAAHCVIDVNHTSPSDRKPEEFVIVVGSANLYDKANTLQYKVQNITKHKSFDWETYYNDITLLYLNDSIPWTWPTAEAVSLNSELVPEQTMCNVTGWFRDETCTPAELAADTVPFMSYETCLRRHENVTLSVICGDYVVPPGEEEGSCQGDAGGSMVCNGKLAGVIFRGDGMGKPNNPGIYTNVSFFYDWIVKANDTFYNKKNNKNSAKGLSVSTVQIFIFLCSVFGYNMF</sequence>
<evidence type="ECO:0000313" key="9">
    <source>
        <dbReference type="Proteomes" id="UP000095300"/>
    </source>
</evidence>
<comment type="similarity">
    <text evidence="1">Belongs to the peptidase S1 family.</text>
</comment>
<dbReference type="GO" id="GO:0004252">
    <property type="term" value="F:serine-type endopeptidase activity"/>
    <property type="evidence" value="ECO:0007669"/>
    <property type="project" value="InterPro"/>
</dbReference>
<gene>
    <name evidence="8" type="primary">106081646</name>
</gene>
<dbReference type="InterPro" id="IPR018114">
    <property type="entry name" value="TRYPSIN_HIS"/>
</dbReference>
<proteinExistence type="inferred from homology"/>
<dbReference type="PANTHER" id="PTHR24276:SF91">
    <property type="entry name" value="AT26814P-RELATED"/>
    <property type="match status" value="1"/>
</dbReference>
<keyword evidence="5" id="KW-1015">Disulfide bond</keyword>
<dbReference type="PRINTS" id="PR00722">
    <property type="entry name" value="CHYMOTRYPSIN"/>
</dbReference>
<dbReference type="PROSITE" id="PS00134">
    <property type="entry name" value="TRYPSIN_HIS"/>
    <property type="match status" value="1"/>
</dbReference>
<dbReference type="Pfam" id="PF00089">
    <property type="entry name" value="Trypsin"/>
    <property type="match status" value="1"/>
</dbReference>
<dbReference type="InterPro" id="IPR009003">
    <property type="entry name" value="Peptidase_S1_PA"/>
</dbReference>
<feature type="chain" id="PRO_5009326794" description="Peptidase S1 domain-containing protein" evidence="6">
    <location>
        <begin position="25"/>
        <end position="306"/>
    </location>
</feature>
<dbReference type="FunFam" id="2.40.10.10:FF:000068">
    <property type="entry name" value="transmembrane protease serine 2"/>
    <property type="match status" value="1"/>
</dbReference>
<evidence type="ECO:0000256" key="3">
    <source>
        <dbReference type="ARBA" id="ARBA00022801"/>
    </source>
</evidence>
<evidence type="ECO:0000256" key="2">
    <source>
        <dbReference type="ARBA" id="ARBA00022670"/>
    </source>
</evidence>